<keyword evidence="7" id="KW-0446">Lipid-binding</keyword>
<dbReference type="GO" id="GO:0015914">
    <property type="term" value="P:phospholipid transport"/>
    <property type="evidence" value="ECO:0007669"/>
    <property type="project" value="TreeGrafter"/>
</dbReference>
<dbReference type="PANTHER" id="PTHR13466">
    <property type="entry name" value="TEX2 PROTEIN-RELATED"/>
    <property type="match status" value="1"/>
</dbReference>
<dbReference type="OrthoDB" id="26740at2759"/>
<protein>
    <submittedName>
        <fullName evidence="12">LAFE_0D09912g1_1</fullName>
    </submittedName>
</protein>
<feature type="compositionally biased region" description="Polar residues" evidence="9">
    <location>
        <begin position="796"/>
        <end position="814"/>
    </location>
</feature>
<dbReference type="CDD" id="cd21675">
    <property type="entry name" value="SMP_TEX2"/>
    <property type="match status" value="1"/>
</dbReference>
<keyword evidence="13" id="KW-1185">Reference proteome</keyword>
<dbReference type="EMBL" id="LT598492">
    <property type="protein sequence ID" value="SCW01317.1"/>
    <property type="molecule type" value="Genomic_DNA"/>
</dbReference>
<dbReference type="SUPFAM" id="SSF50729">
    <property type="entry name" value="PH domain-like"/>
    <property type="match status" value="1"/>
</dbReference>
<evidence type="ECO:0000256" key="6">
    <source>
        <dbReference type="ARBA" id="ARBA00023055"/>
    </source>
</evidence>
<dbReference type="SMART" id="SM00233">
    <property type="entry name" value="PH"/>
    <property type="match status" value="1"/>
</dbReference>
<sequence length="814" mass="90759">MSFTLFLLTYLFGGLTFPILVIWALLQACSQVQRNSPRQPDPDLLVPEISPDLKVGELEEASGVNVYRQGWLTVTTHYFYHHTELARMADANGNAPTRSDFKKKHRFFAVLKHGNLFLYRDDSVGASVVHVVVLKNVFITLWPRDPDNEALETSLFTKKTCIAIFRKGIANVGPDGHLTFNRRDSDPSKKNLDEFFIYVGNNVEKEDWYFSLIRASDATSDAVENTLLNSDISAKTAHFKTRDVLTLIQTLNSTEGQLTTKWLNALLGRLFLGVQQTESLSLYLRDRLYKKLTKINKPGFLDDFIIESVDVGTAAPFFTNPHLKELTVDGLTRIGFNVLYRGGLSFIVSTKVNINLSSRFKKREVRIELKMTVKELSGPMVLLIKPPPTDRIWYAFETEPHLDLDVEPVVSARQLSYNMITNVIKSKFKEAIKESLVLPFMDDISFYKTSQELYRGGIWDKYNVHFPTTAEPESPAFLRKPDESANDDRSSVRKRRTSSLSPRRSDDASSVRSSSSTEQSEDFGDLLQNSPTKRDLEAVKNKTLQSVENFKSALKSPRNSSSSFSSNGSDNSSWRSKKLEVSAAVHDEVSTSKRYLQTGMKKFGKWYKDTVNTSKSDLQKNAESCPQSPPEMISSRRAIPKSKEKELASLVTNNENLRSIIAAEMFANKSRTGSASSTSSNGSPIGNTFRFSGATPSFSSTSSRHGIEAQNFPNDFSQGSDTDVQVSKTPSHISEEKLDTYPESTSDSFSTDINAAPSPTVSITINDKAIDLHELNKGRPVPPPPYMGGNQDDGKSPSNAGQVQTPSSPLLSSR</sequence>
<evidence type="ECO:0000256" key="1">
    <source>
        <dbReference type="ARBA" id="ARBA00004586"/>
    </source>
</evidence>
<keyword evidence="8 10" id="KW-0472">Membrane</keyword>
<evidence type="ECO:0000256" key="8">
    <source>
        <dbReference type="ARBA" id="ARBA00023136"/>
    </source>
</evidence>
<evidence type="ECO:0000256" key="2">
    <source>
        <dbReference type="ARBA" id="ARBA00022448"/>
    </source>
</evidence>
<dbReference type="GO" id="GO:1990456">
    <property type="term" value="P:mitochondrion-endoplasmic reticulum membrane tethering"/>
    <property type="evidence" value="ECO:0007669"/>
    <property type="project" value="TreeGrafter"/>
</dbReference>
<keyword evidence="5 10" id="KW-1133">Transmembrane helix</keyword>
<dbReference type="GO" id="GO:0032865">
    <property type="term" value="C:ERMES complex"/>
    <property type="evidence" value="ECO:0007669"/>
    <property type="project" value="TreeGrafter"/>
</dbReference>
<keyword evidence="4" id="KW-0256">Endoplasmic reticulum</keyword>
<feature type="compositionally biased region" description="Polar residues" evidence="9">
    <location>
        <begin position="742"/>
        <end position="755"/>
    </location>
</feature>
<comment type="subcellular location">
    <subcellularLocation>
        <location evidence="1">Endoplasmic reticulum membrane</location>
    </subcellularLocation>
</comment>
<evidence type="ECO:0000256" key="7">
    <source>
        <dbReference type="ARBA" id="ARBA00023121"/>
    </source>
</evidence>
<feature type="compositionally biased region" description="Low complexity" evidence="9">
    <location>
        <begin position="556"/>
        <end position="574"/>
    </location>
</feature>
<dbReference type="AlphaFoldDB" id="A0A1G4MCB5"/>
<evidence type="ECO:0000259" key="11">
    <source>
        <dbReference type="PROSITE" id="PS51847"/>
    </source>
</evidence>
<dbReference type="OMA" id="MDKEDWY"/>
<dbReference type="GO" id="GO:0005789">
    <property type="term" value="C:endoplasmic reticulum membrane"/>
    <property type="evidence" value="ECO:0007669"/>
    <property type="project" value="UniProtKB-SubCell"/>
</dbReference>
<feature type="region of interest" description="Disordered" evidence="9">
    <location>
        <begin position="669"/>
        <end position="755"/>
    </location>
</feature>
<feature type="compositionally biased region" description="Low complexity" evidence="9">
    <location>
        <begin position="669"/>
        <end position="703"/>
    </location>
</feature>
<evidence type="ECO:0000313" key="13">
    <source>
        <dbReference type="Proteomes" id="UP000190831"/>
    </source>
</evidence>
<keyword evidence="3 10" id="KW-0812">Transmembrane</keyword>
<dbReference type="InterPro" id="IPR031468">
    <property type="entry name" value="SMP_LBD"/>
</dbReference>
<evidence type="ECO:0000256" key="10">
    <source>
        <dbReference type="SAM" id="Phobius"/>
    </source>
</evidence>
<keyword evidence="6" id="KW-0445">Lipid transport</keyword>
<name>A0A1G4MCB5_LACFM</name>
<dbReference type="STRING" id="4955.A0A1G4MCB5"/>
<evidence type="ECO:0000256" key="4">
    <source>
        <dbReference type="ARBA" id="ARBA00022824"/>
    </source>
</evidence>
<feature type="region of interest" description="Disordered" evidence="9">
    <location>
        <begin position="772"/>
        <end position="814"/>
    </location>
</feature>
<keyword evidence="2" id="KW-0813">Transport</keyword>
<feature type="region of interest" description="Disordered" evidence="9">
    <location>
        <begin position="471"/>
        <end position="534"/>
    </location>
</feature>
<reference evidence="12 13" key="1">
    <citation type="submission" date="2016-03" db="EMBL/GenBank/DDBJ databases">
        <authorList>
            <person name="Devillers H."/>
        </authorList>
    </citation>
    <scope>NUCLEOTIDE SEQUENCE [LARGE SCALE GENOMIC DNA]</scope>
    <source>
        <strain evidence="12">CBS 6772</strain>
    </source>
</reference>
<feature type="region of interest" description="Disordered" evidence="9">
    <location>
        <begin position="551"/>
        <end position="575"/>
    </location>
</feature>
<evidence type="ECO:0000256" key="9">
    <source>
        <dbReference type="SAM" id="MobiDB-lite"/>
    </source>
</evidence>
<dbReference type="PANTHER" id="PTHR13466:SF19">
    <property type="entry name" value="NUCLEUS-VACUOLE JUNCTION PROTEIN 2"/>
    <property type="match status" value="1"/>
</dbReference>
<feature type="transmembrane region" description="Helical" evidence="10">
    <location>
        <begin position="7"/>
        <end position="26"/>
    </location>
</feature>
<gene>
    <name evidence="12" type="ORF">LAFE_0D09912G</name>
</gene>
<feature type="compositionally biased region" description="Polar residues" evidence="9">
    <location>
        <begin position="711"/>
        <end position="732"/>
    </location>
</feature>
<feature type="domain" description="SMP-LTD" evidence="11">
    <location>
        <begin position="256"/>
        <end position="447"/>
    </location>
</feature>
<feature type="compositionally biased region" description="Basic and acidic residues" evidence="9">
    <location>
        <begin position="479"/>
        <end position="491"/>
    </location>
</feature>
<dbReference type="InterPro" id="IPR001849">
    <property type="entry name" value="PH_domain"/>
</dbReference>
<organism evidence="12 13">
    <name type="scientific">Lachancea fermentati</name>
    <name type="common">Zygosaccharomyces fermentati</name>
    <dbReference type="NCBI Taxonomy" id="4955"/>
    <lineage>
        <taxon>Eukaryota</taxon>
        <taxon>Fungi</taxon>
        <taxon>Dikarya</taxon>
        <taxon>Ascomycota</taxon>
        <taxon>Saccharomycotina</taxon>
        <taxon>Saccharomycetes</taxon>
        <taxon>Saccharomycetales</taxon>
        <taxon>Saccharomycetaceae</taxon>
        <taxon>Lachancea</taxon>
    </lineage>
</organism>
<accession>A0A1G4MCB5</accession>
<dbReference type="GO" id="GO:0008289">
    <property type="term" value="F:lipid binding"/>
    <property type="evidence" value="ECO:0007669"/>
    <property type="project" value="UniProtKB-KW"/>
</dbReference>
<evidence type="ECO:0000256" key="5">
    <source>
        <dbReference type="ARBA" id="ARBA00022989"/>
    </source>
</evidence>
<dbReference type="Proteomes" id="UP000190831">
    <property type="component" value="Chromosome D"/>
</dbReference>
<evidence type="ECO:0000256" key="3">
    <source>
        <dbReference type="ARBA" id="ARBA00022692"/>
    </source>
</evidence>
<proteinExistence type="predicted"/>
<dbReference type="PROSITE" id="PS51847">
    <property type="entry name" value="SMP"/>
    <property type="match status" value="1"/>
</dbReference>
<evidence type="ECO:0000313" key="12">
    <source>
        <dbReference type="EMBL" id="SCW01317.1"/>
    </source>
</evidence>